<dbReference type="GO" id="GO:0005789">
    <property type="term" value="C:endoplasmic reticulum membrane"/>
    <property type="evidence" value="ECO:0007669"/>
    <property type="project" value="TreeGrafter"/>
</dbReference>
<dbReference type="GO" id="GO:0070971">
    <property type="term" value="C:endoplasmic reticulum exit site"/>
    <property type="evidence" value="ECO:0007669"/>
    <property type="project" value="TreeGrafter"/>
</dbReference>
<feature type="transmembrane region" description="Helical" evidence="4">
    <location>
        <begin position="29"/>
        <end position="47"/>
    </location>
</feature>
<dbReference type="Proteomes" id="UP000694414">
    <property type="component" value="Unplaced"/>
</dbReference>
<dbReference type="GO" id="GO:0006888">
    <property type="term" value="P:endoplasmic reticulum to Golgi vesicle-mediated transport"/>
    <property type="evidence" value="ECO:0007669"/>
    <property type="project" value="TreeGrafter"/>
</dbReference>
<dbReference type="GO" id="GO:0035459">
    <property type="term" value="P:vesicle cargo loading"/>
    <property type="evidence" value="ECO:0007669"/>
    <property type="project" value="TreeGrafter"/>
</dbReference>
<evidence type="ECO:0000313" key="6">
    <source>
        <dbReference type="Proteomes" id="UP000694414"/>
    </source>
</evidence>
<reference evidence="5" key="2">
    <citation type="submission" date="2025-09" db="UniProtKB">
        <authorList>
            <consortium name="Ensembl"/>
        </authorList>
    </citation>
    <scope>IDENTIFICATION</scope>
</reference>
<accession>A0A8C9DUK6</accession>
<feature type="region of interest" description="Disordered" evidence="3">
    <location>
        <begin position="635"/>
        <end position="746"/>
    </location>
</feature>
<keyword evidence="6" id="KW-1185">Reference proteome</keyword>
<feature type="coiled-coil region" evidence="2">
    <location>
        <begin position="200"/>
        <end position="234"/>
    </location>
</feature>
<evidence type="ECO:0000256" key="4">
    <source>
        <dbReference type="SAM" id="Phobius"/>
    </source>
</evidence>
<feature type="coiled-coil region" evidence="2">
    <location>
        <begin position="346"/>
        <end position="426"/>
    </location>
</feature>
<keyword evidence="1 2" id="KW-0175">Coiled coil</keyword>
<feature type="coiled-coil region" evidence="2">
    <location>
        <begin position="109"/>
        <end position="171"/>
    </location>
</feature>
<dbReference type="AlphaFoldDB" id="A0A8C9DUK6"/>
<feature type="compositionally biased region" description="Basic and acidic residues" evidence="3">
    <location>
        <begin position="641"/>
        <end position="651"/>
    </location>
</feature>
<evidence type="ECO:0000256" key="3">
    <source>
        <dbReference type="SAM" id="MobiDB-lite"/>
    </source>
</evidence>
<name>A0A8C9DUK6_PROSS</name>
<dbReference type="Ensembl" id="ENSPSMT00000039931.1">
    <property type="protein sequence ID" value="ENSPSMP00000034637.1"/>
    <property type="gene ID" value="ENSPSMG00000023859.1"/>
</dbReference>
<dbReference type="GeneTree" id="ENSGT00950000182767"/>
<dbReference type="InterPro" id="IPR051500">
    <property type="entry name" value="cTAGE_MIA/OTOR"/>
</dbReference>
<feature type="compositionally biased region" description="Low complexity" evidence="3">
    <location>
        <begin position="503"/>
        <end position="518"/>
    </location>
</feature>
<sequence length="746" mass="85219">KPAKNIEQRTVAAMPEDRKPGPNPYGSPWELVGCAAAGFLAALFFVWRRFPWARSRLSVRRQTNLAMMLCELAEEKGQILEKLSLFQEESEDLESSFPDASFGKQSTQAQSLEATYKKLNRSQSELEDAIRHLAKEIKEEKSKHAQQDDLLADITKRLRSLGEESKSLKSQVAGAKTTVHIFQMNAELLKMAIKVTSHENSQLQEHQKQLLQEAEAWKEQVNELKKRKVTLEDSEGRARQVLNEKENHIKSLCDHLLKLKDWAAVLGEDTVEGENLESGRESESDKDAHCHHQPRGALKKLLRAAELNASFRALERERRHIYTQLSEVDKTKEALAERVKKLWTEQASLEAENTQLESEKQKLQQKLEAMTELYQENTRKLHRKLTAEENDRLEKEEKLSKVDGELSRAAEELETYRQRVADLEEHSERIVHFYQGKILSYEKKARDNWLAAQAAERKLNDFRKENSHHRQKLAETEFQSALLRKDPRALHVPNRAFGRQHAPRGPSPWGRPSSARRAFVSPPTWWRGPRTLSPVLEEEEEEAQEAQGINPLDHQITKETRESNCERLTEPHRVPSATGHLLSHAWEQAGRRGIPPRPALPPQRQDRLYSHFGRQSALAEVRSFNMPSLDKMDEPVSLEMESSRSDTKDDPATGPGFAPAPLPAKTGPLFPLDVRGPFVRRQPRFPPPPPGNTNVYSPRRSLPYIPPRPAFFSTPLHSQSRNDFSLGLMPPSNKPINEPPEPQQKA</sequence>
<keyword evidence="4" id="KW-0472">Membrane</keyword>
<protein>
    <submittedName>
        <fullName evidence="5">Uncharacterized protein</fullName>
    </submittedName>
</protein>
<dbReference type="PANTHER" id="PTHR23158">
    <property type="entry name" value="MELANOMA INHIBITORY ACTIVITY-RELATED"/>
    <property type="match status" value="1"/>
</dbReference>
<feature type="region of interest" description="Disordered" evidence="3">
    <location>
        <begin position="495"/>
        <end position="523"/>
    </location>
</feature>
<organism evidence="5 6">
    <name type="scientific">Prolemur simus</name>
    <name type="common">Greater bamboo lemur</name>
    <name type="synonym">Hapalemur simus</name>
    <dbReference type="NCBI Taxonomy" id="1328070"/>
    <lineage>
        <taxon>Eukaryota</taxon>
        <taxon>Metazoa</taxon>
        <taxon>Chordata</taxon>
        <taxon>Craniata</taxon>
        <taxon>Vertebrata</taxon>
        <taxon>Euteleostomi</taxon>
        <taxon>Mammalia</taxon>
        <taxon>Eutheria</taxon>
        <taxon>Euarchontoglires</taxon>
        <taxon>Primates</taxon>
        <taxon>Strepsirrhini</taxon>
        <taxon>Lemuriformes</taxon>
        <taxon>Lemuridae</taxon>
        <taxon>Prolemur</taxon>
    </lineage>
</organism>
<evidence type="ECO:0000313" key="5">
    <source>
        <dbReference type="Ensembl" id="ENSPSMP00000034637.1"/>
    </source>
</evidence>
<proteinExistence type="predicted"/>
<keyword evidence="4" id="KW-0812">Transmembrane</keyword>
<evidence type="ECO:0000256" key="2">
    <source>
        <dbReference type="SAM" id="Coils"/>
    </source>
</evidence>
<keyword evidence="4" id="KW-1133">Transmembrane helix</keyword>
<feature type="compositionally biased region" description="Pro residues" evidence="3">
    <location>
        <begin position="737"/>
        <end position="746"/>
    </location>
</feature>
<dbReference type="PANTHER" id="PTHR23158:SF38">
    <property type="entry name" value="MELANOMA INHIBITORY ACTIVITY PROTEIN 2"/>
    <property type="match status" value="1"/>
</dbReference>
<dbReference type="GO" id="GO:0009306">
    <property type="term" value="P:protein secretion"/>
    <property type="evidence" value="ECO:0007669"/>
    <property type="project" value="TreeGrafter"/>
</dbReference>
<reference evidence="5" key="1">
    <citation type="submission" date="2025-08" db="UniProtKB">
        <authorList>
            <consortium name="Ensembl"/>
        </authorList>
    </citation>
    <scope>IDENTIFICATION</scope>
</reference>
<evidence type="ECO:0000256" key="1">
    <source>
        <dbReference type="ARBA" id="ARBA00023054"/>
    </source>
</evidence>
<feature type="region of interest" description="Disordered" evidence="3">
    <location>
        <begin position="1"/>
        <end position="22"/>
    </location>
</feature>